<evidence type="ECO:0000256" key="1">
    <source>
        <dbReference type="SAM" id="MobiDB-lite"/>
    </source>
</evidence>
<dbReference type="SUPFAM" id="SSF46785">
    <property type="entry name" value="Winged helix' DNA-binding domain"/>
    <property type="match status" value="1"/>
</dbReference>
<keyword evidence="4" id="KW-1185">Reference proteome</keyword>
<gene>
    <name evidence="3" type="ORF">U9M73_09335</name>
</gene>
<dbReference type="Pfam" id="PF01726">
    <property type="entry name" value="LexA_DNA_bind"/>
    <property type="match status" value="1"/>
</dbReference>
<reference evidence="3 4" key="1">
    <citation type="submission" date="2023-12" db="EMBL/GenBank/DDBJ databases">
        <title>Whole genome sequencing of Paenibacillus phoenicis isolated from the Phoenix Mars Lander spacecraft assembly facility.</title>
        <authorList>
            <person name="Garcia A."/>
            <person name="Venkateswaran K."/>
        </authorList>
    </citation>
    <scope>NUCLEOTIDE SEQUENCE [LARGE SCALE GENOMIC DNA]</scope>
    <source>
        <strain evidence="3 4">3PO2SA</strain>
    </source>
</reference>
<organism evidence="3 4">
    <name type="scientific">Paenibacillus phoenicis</name>
    <dbReference type="NCBI Taxonomy" id="554117"/>
    <lineage>
        <taxon>Bacteria</taxon>
        <taxon>Bacillati</taxon>
        <taxon>Bacillota</taxon>
        <taxon>Bacilli</taxon>
        <taxon>Bacillales</taxon>
        <taxon>Paenibacillaceae</taxon>
        <taxon>Paenibacillus</taxon>
    </lineage>
</organism>
<protein>
    <submittedName>
        <fullName evidence="3">LexA repressor</fullName>
    </submittedName>
</protein>
<evidence type="ECO:0000313" key="3">
    <source>
        <dbReference type="EMBL" id="MEA3570202.1"/>
    </source>
</evidence>
<dbReference type="EMBL" id="JAYERP010000001">
    <property type="protein sequence ID" value="MEA3570202.1"/>
    <property type="molecule type" value="Genomic_DNA"/>
</dbReference>
<dbReference type="Gene3D" id="1.10.10.10">
    <property type="entry name" value="Winged helix-like DNA-binding domain superfamily/Winged helix DNA-binding domain"/>
    <property type="match status" value="1"/>
</dbReference>
<dbReference type="InterPro" id="IPR036388">
    <property type="entry name" value="WH-like_DNA-bd_sf"/>
</dbReference>
<accession>A0ABU5PKJ0</accession>
<evidence type="ECO:0000313" key="4">
    <source>
        <dbReference type="Proteomes" id="UP001292216"/>
    </source>
</evidence>
<feature type="domain" description="LexA repressor DNA-binding" evidence="2">
    <location>
        <begin position="4"/>
        <end position="57"/>
    </location>
</feature>
<dbReference type="InterPro" id="IPR006199">
    <property type="entry name" value="LexA_DNA-bd_dom"/>
</dbReference>
<dbReference type="InterPro" id="IPR036390">
    <property type="entry name" value="WH_DNA-bd_sf"/>
</dbReference>
<name>A0ABU5PKJ0_9BACL</name>
<proteinExistence type="predicted"/>
<dbReference type="Proteomes" id="UP001292216">
    <property type="component" value="Unassembled WGS sequence"/>
</dbReference>
<feature type="region of interest" description="Disordered" evidence="1">
    <location>
        <begin position="53"/>
        <end position="72"/>
    </location>
</feature>
<evidence type="ECO:0000259" key="2">
    <source>
        <dbReference type="Pfam" id="PF01726"/>
    </source>
</evidence>
<comment type="caution">
    <text evidence="3">The sequence shown here is derived from an EMBL/GenBank/DDBJ whole genome shotgun (WGS) entry which is preliminary data.</text>
</comment>
<dbReference type="RefSeq" id="WP_323076955.1">
    <property type="nucleotide sequence ID" value="NZ_CBCSKM010000017.1"/>
</dbReference>
<sequence length="72" mass="7948">MNNKPLTRRQAEVPEFIKAFVAKNGYPPTVREIAEHMGLKASSTAFPVYPAARSKGVRDQRSRPPYASCCPG</sequence>